<protein>
    <recommendedName>
        <fullName evidence="6">1-aminocyclopropane-1-carboxylate deaminase</fullName>
    </recommendedName>
</protein>
<organism evidence="4 5">
    <name type="scientific">Cysteiniphilum litorale</name>
    <dbReference type="NCBI Taxonomy" id="2056700"/>
    <lineage>
        <taxon>Bacteria</taxon>
        <taxon>Pseudomonadati</taxon>
        <taxon>Pseudomonadota</taxon>
        <taxon>Gammaproteobacteria</taxon>
        <taxon>Thiotrichales</taxon>
        <taxon>Fastidiosibacteraceae</taxon>
        <taxon>Cysteiniphilum</taxon>
    </lineage>
</organism>
<gene>
    <name evidence="4" type="ORF">GCM10010995_20170</name>
</gene>
<evidence type="ECO:0008006" key="6">
    <source>
        <dbReference type="Google" id="ProtNLM"/>
    </source>
</evidence>
<evidence type="ECO:0000256" key="3">
    <source>
        <dbReference type="ARBA" id="ARBA00022898"/>
    </source>
</evidence>
<name>A0A8J2Z5S9_9GAMM</name>
<dbReference type="AlphaFoldDB" id="A0A8J2Z5S9"/>
<comment type="cofactor">
    <cofactor evidence="1">
        <name>pyridoxal 5'-phosphate</name>
        <dbReference type="ChEBI" id="CHEBI:597326"/>
    </cofactor>
</comment>
<comment type="caution">
    <text evidence="4">The sequence shown here is derived from an EMBL/GenBank/DDBJ whole genome shotgun (WGS) entry which is preliminary data.</text>
</comment>
<dbReference type="GO" id="GO:0019148">
    <property type="term" value="F:D-cysteine desulfhydrase activity"/>
    <property type="evidence" value="ECO:0007669"/>
    <property type="project" value="TreeGrafter"/>
</dbReference>
<accession>A0A8J2Z5S9</accession>
<evidence type="ECO:0000256" key="2">
    <source>
        <dbReference type="ARBA" id="ARBA00008639"/>
    </source>
</evidence>
<keyword evidence="5" id="KW-1185">Reference proteome</keyword>
<dbReference type="PANTHER" id="PTHR43780:SF2">
    <property type="entry name" value="1-AMINOCYCLOPROPANE-1-CARBOXYLATE DEAMINASE-RELATED"/>
    <property type="match status" value="1"/>
</dbReference>
<dbReference type="SUPFAM" id="SSF53686">
    <property type="entry name" value="Tryptophan synthase beta subunit-like PLP-dependent enzymes"/>
    <property type="match status" value="1"/>
</dbReference>
<dbReference type="Gene3D" id="3.40.50.1100">
    <property type="match status" value="1"/>
</dbReference>
<dbReference type="PANTHER" id="PTHR43780">
    <property type="entry name" value="1-AMINOCYCLOPROPANE-1-CARBOXYLATE DEAMINASE-RELATED"/>
    <property type="match status" value="1"/>
</dbReference>
<reference evidence="4" key="2">
    <citation type="submission" date="2020-09" db="EMBL/GenBank/DDBJ databases">
        <authorList>
            <person name="Sun Q."/>
            <person name="Zhou Y."/>
        </authorList>
    </citation>
    <scope>NUCLEOTIDE SEQUENCE</scope>
    <source>
        <strain evidence="4">CGMCC 1.15758</strain>
    </source>
</reference>
<evidence type="ECO:0000313" key="4">
    <source>
        <dbReference type="EMBL" id="GGG02750.1"/>
    </source>
</evidence>
<sequence>MLALAQFCALHKLSFDYWLKPLPKTLKNMPFGNYKAALSLGMTARCTDQVLTLATIKNHYKEDPDILFLAQGGADRRAEEGLKLCAKKINDYLKSRNISQIRQASIVIASGTGVSALYLQQHIDQAYQVYTVACVGDKDYLYDQMNALSQGKWRLPTILSPLKKYHFGVCYPEHLAMYYKLKEQTGIEFDLLYDPLTWQVMLESYYELPQPIIYLHCGGVSGNESMLKRYYRLSVR</sequence>
<reference evidence="4" key="1">
    <citation type="journal article" date="2014" name="Int. J. Syst. Evol. Microbiol.">
        <title>Complete genome sequence of Corynebacterium casei LMG S-19264T (=DSM 44701T), isolated from a smear-ripened cheese.</title>
        <authorList>
            <consortium name="US DOE Joint Genome Institute (JGI-PGF)"/>
            <person name="Walter F."/>
            <person name="Albersmeier A."/>
            <person name="Kalinowski J."/>
            <person name="Ruckert C."/>
        </authorList>
    </citation>
    <scope>NUCLEOTIDE SEQUENCE</scope>
    <source>
        <strain evidence="4">CGMCC 1.15758</strain>
    </source>
</reference>
<dbReference type="Proteomes" id="UP000636949">
    <property type="component" value="Unassembled WGS sequence"/>
</dbReference>
<evidence type="ECO:0000313" key="5">
    <source>
        <dbReference type="Proteomes" id="UP000636949"/>
    </source>
</evidence>
<proteinExistence type="inferred from homology"/>
<dbReference type="RefSeq" id="WP_224742275.1">
    <property type="nucleotide sequence ID" value="NZ_BMJS01000025.1"/>
</dbReference>
<comment type="similarity">
    <text evidence="2">Belongs to the ACC deaminase/D-cysteine desulfhydrase family.</text>
</comment>
<dbReference type="EMBL" id="BMJS01000025">
    <property type="protein sequence ID" value="GGG02750.1"/>
    <property type="molecule type" value="Genomic_DNA"/>
</dbReference>
<dbReference type="InterPro" id="IPR027278">
    <property type="entry name" value="ACCD_DCysDesulf"/>
</dbReference>
<evidence type="ECO:0000256" key="1">
    <source>
        <dbReference type="ARBA" id="ARBA00001933"/>
    </source>
</evidence>
<dbReference type="InterPro" id="IPR036052">
    <property type="entry name" value="TrpB-like_PALP_sf"/>
</dbReference>
<keyword evidence="3" id="KW-0663">Pyridoxal phosphate</keyword>